<organism evidence="10 11">
    <name type="scientific">Rhizopus azygosporus</name>
    <name type="common">Rhizopus microsporus var. azygosporus</name>
    <dbReference type="NCBI Taxonomy" id="86630"/>
    <lineage>
        <taxon>Eukaryota</taxon>
        <taxon>Fungi</taxon>
        <taxon>Fungi incertae sedis</taxon>
        <taxon>Mucoromycota</taxon>
        <taxon>Mucoromycotina</taxon>
        <taxon>Mucoromycetes</taxon>
        <taxon>Mucorales</taxon>
        <taxon>Mucorineae</taxon>
        <taxon>Rhizopodaceae</taxon>
        <taxon>Rhizopus</taxon>
    </lineage>
</organism>
<comment type="subcellular location">
    <subcellularLocation>
        <location evidence="7">Endoplasmic reticulum</location>
    </subcellularLocation>
</comment>
<keyword evidence="7" id="KW-0808">Transferase</keyword>
<evidence type="ECO:0000256" key="6">
    <source>
        <dbReference type="ARBA" id="ARBA00048184"/>
    </source>
</evidence>
<dbReference type="SUPFAM" id="SSF53756">
    <property type="entry name" value="UDP-Glycosyltransferase/glycogen phosphorylase"/>
    <property type="match status" value="1"/>
</dbReference>
<dbReference type="Pfam" id="PF12929">
    <property type="entry name" value="Mid1"/>
    <property type="match status" value="1"/>
</dbReference>
<dbReference type="InterPro" id="IPR007235">
    <property type="entry name" value="Glyco_trans_28_C"/>
</dbReference>
<evidence type="ECO:0000256" key="4">
    <source>
        <dbReference type="ARBA" id="ARBA00024804"/>
    </source>
</evidence>
<comment type="catalytic activity">
    <reaction evidence="6">
        <text>an N-acetyl-alpha-D-glucosaminyl-diphospho-di-trans,poly-cis-dolichol + UDP-N-acetyl-alpha-D-glucosamine = an N,N'-diacetylchitobiosyl-diphospho-di-trans,poly-cis-dolichol + UDP + H(+)</text>
        <dbReference type="Rhea" id="RHEA:23380"/>
        <dbReference type="Rhea" id="RHEA-COMP:19507"/>
        <dbReference type="Rhea" id="RHEA-COMP:19510"/>
        <dbReference type="ChEBI" id="CHEBI:15378"/>
        <dbReference type="ChEBI" id="CHEBI:57269"/>
        <dbReference type="ChEBI" id="CHEBI:57705"/>
        <dbReference type="ChEBI" id="CHEBI:58223"/>
        <dbReference type="ChEBI" id="CHEBI:58427"/>
        <dbReference type="EC" id="2.4.1.141"/>
    </reaction>
</comment>
<keyword evidence="8" id="KW-1133">Transmembrane helix</keyword>
<dbReference type="EMBL" id="PJQL01000927">
    <property type="protein sequence ID" value="RCH91739.1"/>
    <property type="molecule type" value="Genomic_DNA"/>
</dbReference>
<dbReference type="AlphaFoldDB" id="A0A367JPE5"/>
<gene>
    <name evidence="10" type="primary">MID1</name>
    <name evidence="7" type="synonym">ALG13</name>
    <name evidence="10" type="ORF">CU097_007742</name>
</gene>
<accession>A0A367JPE5</accession>
<protein>
    <recommendedName>
        <fullName evidence="3 7">UDP-N-acetylglucosamine transferase subunit ALG13</fullName>
        <ecNumber evidence="2 7">2.4.1.141</ecNumber>
    </recommendedName>
    <alternativeName>
        <fullName evidence="5 7">Asparagine-linked glycosylation protein 13</fullName>
    </alternativeName>
</protein>
<dbReference type="Proteomes" id="UP000252139">
    <property type="component" value="Unassembled WGS sequence"/>
</dbReference>
<evidence type="ECO:0000313" key="10">
    <source>
        <dbReference type="EMBL" id="RCH91739.1"/>
    </source>
</evidence>
<evidence type="ECO:0000256" key="3">
    <source>
        <dbReference type="ARBA" id="ARBA00017468"/>
    </source>
</evidence>
<reference evidence="10 11" key="1">
    <citation type="journal article" date="2018" name="G3 (Bethesda)">
        <title>Phylogenetic and Phylogenomic Definition of Rhizopus Species.</title>
        <authorList>
            <person name="Gryganskyi A.P."/>
            <person name="Golan J."/>
            <person name="Dolatabadi S."/>
            <person name="Mondo S."/>
            <person name="Robb S."/>
            <person name="Idnurm A."/>
            <person name="Muszewska A."/>
            <person name="Steczkiewicz K."/>
            <person name="Masonjones S."/>
            <person name="Liao H.L."/>
            <person name="Gajdeczka M.T."/>
            <person name="Anike F."/>
            <person name="Vuek A."/>
            <person name="Anishchenko I.M."/>
            <person name="Voigt K."/>
            <person name="de Hoog G.S."/>
            <person name="Smith M.E."/>
            <person name="Heitman J."/>
            <person name="Vilgalys R."/>
            <person name="Stajich J.E."/>
        </authorList>
    </citation>
    <scope>NUCLEOTIDE SEQUENCE [LARGE SCALE GENOMIC DNA]</scope>
    <source>
        <strain evidence="10 11">CBS 357.93</strain>
    </source>
</reference>
<comment type="caution">
    <text evidence="10">The sequence shown here is derived from an EMBL/GenBank/DDBJ whole genome shotgun (WGS) entry which is preliminary data.</text>
</comment>
<keyword evidence="11" id="KW-1185">Reference proteome</keyword>
<comment type="function">
    <text evidence="4 7">Involved in protein N-glycosylation. Essential for the second step of the dolichol-linked oligosaccharide pathway.</text>
</comment>
<keyword evidence="8" id="KW-0812">Transmembrane</keyword>
<evidence type="ECO:0000256" key="1">
    <source>
        <dbReference type="ARBA" id="ARBA00011198"/>
    </source>
</evidence>
<keyword evidence="8" id="KW-0472">Membrane</keyword>
<evidence type="ECO:0000259" key="9">
    <source>
        <dbReference type="Pfam" id="PF04101"/>
    </source>
</evidence>
<evidence type="ECO:0000313" key="11">
    <source>
        <dbReference type="Proteomes" id="UP000252139"/>
    </source>
</evidence>
<dbReference type="Pfam" id="PF04101">
    <property type="entry name" value="Glyco_tran_28_C"/>
    <property type="match status" value="1"/>
</dbReference>
<dbReference type="GO" id="GO:0005262">
    <property type="term" value="F:calcium channel activity"/>
    <property type="evidence" value="ECO:0007669"/>
    <property type="project" value="InterPro"/>
</dbReference>
<dbReference type="PANTHER" id="PTHR39142:SF1">
    <property type="entry name" value="AEL197CP"/>
    <property type="match status" value="1"/>
</dbReference>
<feature type="domain" description="Glycosyl transferase family 28 C-terminal" evidence="9">
    <location>
        <begin position="3"/>
        <end position="152"/>
    </location>
</feature>
<dbReference type="GO" id="GO:0005783">
    <property type="term" value="C:endoplasmic reticulum"/>
    <property type="evidence" value="ECO:0007669"/>
    <property type="project" value="UniProtKB-SubCell"/>
</dbReference>
<proteinExistence type="inferred from homology"/>
<evidence type="ECO:0000256" key="5">
    <source>
        <dbReference type="ARBA" id="ARBA00032061"/>
    </source>
</evidence>
<dbReference type="InterPro" id="IPR024338">
    <property type="entry name" value="MID1/Yam8"/>
</dbReference>
<dbReference type="InterPro" id="IPR036790">
    <property type="entry name" value="Frizzled_dom_sf"/>
</dbReference>
<dbReference type="Gene3D" id="3.40.50.2000">
    <property type="entry name" value="Glycogen Phosphorylase B"/>
    <property type="match status" value="1"/>
</dbReference>
<feature type="transmembrane region" description="Helical" evidence="8">
    <location>
        <begin position="595"/>
        <end position="612"/>
    </location>
</feature>
<dbReference type="GO" id="GO:0004577">
    <property type="term" value="F:N-acetylglucosaminyldiphosphodolichol N-acetylglucosaminyltransferase activity"/>
    <property type="evidence" value="ECO:0007669"/>
    <property type="project" value="UniProtKB-EC"/>
</dbReference>
<comment type="subunit">
    <text evidence="1 7">Heterodimer with ALG14 to form a functional enzyme.</text>
</comment>
<sequence>MSVFITVGSTGFDELIKVTTSRLFLDCLSQLNYKRIVYQYGSSEPVFKRNLMDYKGNMDIEGYQYKPSITNDIQAADIVIGHAGSGTILQTLRLNKKLIVVVNKSLMDNHQYELAQAMHIKNYAICSDTSDLVNTIQTIHRFKPAIFPEANERVFAEIVNRHMVFASSTSAAYQHYYFSIPTQIQLLAQKPNIYLSITSCNQPELIAFLSTSNTTEPQNGIRLDNTHGLITWNSNHSVSEIWIAISANQTKDNSGQWSYEIAASTQQIMHPVYVDSDPTAPYITLDDTDRNSALFLSNILSEPFPNSTILITSGQPTDLSWSLCAAKLHSVPQLSINRTITTRGPTNATRYQFLISNLTDDTSYQAYLLQETNGVTGISTPIPIKTKASAVCQLIYDLPFCNQVAYSVPSNSAVSRWDLAAQYDTQAQALFDPFDVSLSQFNCESTQYSLVRNCTDCYRDYKTWLCSVTIPRCTDLTSSAGLIQGSDNIKAAPAVRDVPVNGSRNPWIDSTLQPSAWTELLPCIDLCYHVVQSCPPYLQFFCPVGDLASVQYGYWQTGNATVNGTTYQFNLNNPTCNRMGLDVKLLTLSSQGHKLRIFSCSFCIVFFVIFILL</sequence>
<dbReference type="OrthoDB" id="5405745at2759"/>
<keyword evidence="7" id="KW-0256">Endoplasmic reticulum</keyword>
<dbReference type="STRING" id="86630.A0A367JPE5"/>
<evidence type="ECO:0000256" key="8">
    <source>
        <dbReference type="SAM" id="Phobius"/>
    </source>
</evidence>
<keyword evidence="7" id="KW-0328">Glycosyltransferase</keyword>
<comment type="similarity">
    <text evidence="7">Belongs to the glycosyltransferase 28 family.</text>
</comment>
<dbReference type="PANTHER" id="PTHR39142">
    <property type="entry name" value="MID1P"/>
    <property type="match status" value="1"/>
</dbReference>
<evidence type="ECO:0000256" key="2">
    <source>
        <dbReference type="ARBA" id="ARBA00012614"/>
    </source>
</evidence>
<dbReference type="EC" id="2.4.1.141" evidence="2 7"/>
<name>A0A367JPE5_RHIAZ</name>
<dbReference type="GO" id="GO:0098703">
    <property type="term" value="P:calcium ion import across plasma membrane"/>
    <property type="evidence" value="ECO:0007669"/>
    <property type="project" value="InterPro"/>
</dbReference>
<evidence type="ECO:0000256" key="7">
    <source>
        <dbReference type="RuleBase" id="RU362128"/>
    </source>
</evidence>
<dbReference type="Gene3D" id="1.10.2000.10">
    <property type="entry name" value="Frizzled cysteine-rich domain"/>
    <property type="match status" value="1"/>
</dbReference>